<dbReference type="Proteomes" id="UP000030182">
    <property type="component" value="Unassembled WGS sequence"/>
</dbReference>
<gene>
    <name evidence="2" type="ORF">DHOM_11450</name>
</gene>
<protein>
    <submittedName>
        <fullName evidence="2">Uncharacterized protein</fullName>
    </submittedName>
</protein>
<keyword evidence="3" id="KW-1185">Reference proteome</keyword>
<feature type="region of interest" description="Disordered" evidence="1">
    <location>
        <begin position="1"/>
        <end position="35"/>
    </location>
</feature>
<comment type="caution">
    <text evidence="2">The sequence shown here is derived from an EMBL/GenBank/DDBJ whole genome shotgun (WGS) entry which is preliminary data.</text>
</comment>
<proteinExistence type="predicted"/>
<dbReference type="EMBL" id="JDRS01000035">
    <property type="protein sequence ID" value="KDS92354.1"/>
    <property type="molecule type" value="Genomic_DNA"/>
</dbReference>
<reference evidence="2 3" key="1">
    <citation type="submission" date="2014-01" db="EMBL/GenBank/DDBJ databases">
        <title>Draft genome sequence of the multidrug-resistant clinical isolate Dermabacter hominis 1368.</title>
        <authorList>
            <person name="Albersmeier A."/>
            <person name="Bomholt C."/>
            <person name="Glaub A."/>
            <person name="Ruckert C."/>
            <person name="Soriano F."/>
            <person name="Fernandez-Natal I."/>
            <person name="Tauch A."/>
        </authorList>
    </citation>
    <scope>NUCLEOTIDE SEQUENCE [LARGE SCALE GENOMIC DNA]</scope>
    <source>
        <strain evidence="2 3">1368</strain>
    </source>
</reference>
<sequence length="35" mass="3913">MDWPETDDEGNALFGPHIWNGPEAWSRVVGQNDDG</sequence>
<name>A0ABR4SGQ5_9MICO</name>
<evidence type="ECO:0000313" key="2">
    <source>
        <dbReference type="EMBL" id="KDS92354.1"/>
    </source>
</evidence>
<evidence type="ECO:0000313" key="3">
    <source>
        <dbReference type="Proteomes" id="UP000030182"/>
    </source>
</evidence>
<feature type="compositionally biased region" description="Acidic residues" evidence="1">
    <location>
        <begin position="1"/>
        <end position="10"/>
    </location>
</feature>
<evidence type="ECO:0000256" key="1">
    <source>
        <dbReference type="SAM" id="MobiDB-lite"/>
    </source>
</evidence>
<accession>A0ABR4SGQ5</accession>
<organism evidence="2 3">
    <name type="scientific">Dermabacter hominis 1368</name>
    <dbReference type="NCBI Taxonomy" id="1450519"/>
    <lineage>
        <taxon>Bacteria</taxon>
        <taxon>Bacillati</taxon>
        <taxon>Actinomycetota</taxon>
        <taxon>Actinomycetes</taxon>
        <taxon>Micrococcales</taxon>
        <taxon>Dermabacteraceae</taxon>
        <taxon>Dermabacter</taxon>
    </lineage>
</organism>